<name>L0RWD0_MYCC1</name>
<reference evidence="2" key="1">
    <citation type="journal article" date="2013" name="Genome Announc.">
        <title>Complete genome sequence of Mycoplasma cynos strain C142.</title>
        <authorList>
            <person name="Walker C.A."/>
            <person name="Mannering S.A."/>
            <person name="Shields S."/>
            <person name="Blake D.P."/>
            <person name="Brownlie J."/>
        </authorList>
    </citation>
    <scope>NUCLEOTIDE SEQUENCE [LARGE SCALE GENOMIC DNA]</scope>
    <source>
        <strain evidence="2">C142</strain>
    </source>
</reference>
<dbReference type="AlphaFoldDB" id="L0RWD0"/>
<dbReference type="eggNOG" id="ENOG5030NTG">
    <property type="taxonomic scope" value="Bacteria"/>
</dbReference>
<evidence type="ECO:0000313" key="1">
    <source>
        <dbReference type="EMBL" id="CCP23931.1"/>
    </source>
</evidence>
<protein>
    <submittedName>
        <fullName evidence="1">Uncharacterized protein</fullName>
    </submittedName>
</protein>
<proteinExistence type="predicted"/>
<evidence type="ECO:0000313" key="2">
    <source>
        <dbReference type="Proteomes" id="UP000010466"/>
    </source>
</evidence>
<dbReference type="KEGG" id="mcy:MCYN_0199"/>
<sequence>MQTCILVFFNYNHSSKIENSDIQLSRANIFTEFKFNESKNFNHKELNFNLEIFEGFDARKQFIVFDDGQYSTNSPYDIFSYEIYINGNTRYKFERGKRIVLDLEKLLKEKENLKKISLRFKDRNDEELGSFNIEYLDETNNNLHIRSGFKTDEFKIKYSSSIQVKGTNLYILDRFLRSRYIWSEINSKNETKKVLELSFKFDPLPDGLNRLFENIFFAPVIKEPRLYIPEIYNDKEPIKLNSKYEKIGEDYYVYLDIFDILLTNDERGEIVKSIKDKAKQTLRIPNKCNEQVELNITFKLYNNFISIYYKKLGIGRSFRANSSLPNIKINDKPLKREYRYKIDSSDLIRILSLNSSEFKIDDFYIGRKEDENY</sequence>
<dbReference type="PATRIC" id="fig|1246955.3.peg.181"/>
<accession>L0RWD0</accession>
<dbReference type="HOGENOM" id="CLU_741503_0_0_14"/>
<dbReference type="EMBL" id="HF559394">
    <property type="protein sequence ID" value="CCP23931.1"/>
    <property type="molecule type" value="Genomic_DNA"/>
</dbReference>
<organism evidence="1 2">
    <name type="scientific">Mycoplasmopsis cynos (strain C142)</name>
    <name type="common">Mycoplasma cynos</name>
    <dbReference type="NCBI Taxonomy" id="1246955"/>
    <lineage>
        <taxon>Bacteria</taxon>
        <taxon>Bacillati</taxon>
        <taxon>Mycoplasmatota</taxon>
        <taxon>Mycoplasmoidales</taxon>
        <taxon>Metamycoplasmataceae</taxon>
        <taxon>Mycoplasmopsis</taxon>
    </lineage>
</organism>
<gene>
    <name evidence="1" type="primary">MCYN0199</name>
    <name evidence="1" type="ordered locus">MCYN_0199</name>
</gene>
<keyword evidence="2" id="KW-1185">Reference proteome</keyword>
<dbReference type="STRING" id="1246955.MCYN_0199"/>
<dbReference type="Proteomes" id="UP000010466">
    <property type="component" value="Chromosome"/>
</dbReference>